<dbReference type="InterPro" id="IPR010106">
    <property type="entry name" value="RpnA"/>
</dbReference>
<evidence type="ECO:0000259" key="2">
    <source>
        <dbReference type="Pfam" id="PF04754"/>
    </source>
</evidence>
<dbReference type="RefSeq" id="WP_319837281.1">
    <property type="nucleotide sequence ID" value="NZ_CP137624.1"/>
</dbReference>
<name>A0ABZ0S0L9_9BACI</name>
<proteinExistence type="inferred from homology"/>
<dbReference type="Proteomes" id="UP001322664">
    <property type="component" value="Chromosome"/>
</dbReference>
<reference evidence="3 4" key="1">
    <citation type="submission" date="2023-09" db="EMBL/GenBank/DDBJ databases">
        <authorList>
            <person name="Page C.A."/>
            <person name="Perez-Diaz I.M."/>
        </authorList>
    </citation>
    <scope>NUCLEOTIDE SEQUENCE [LARGE SCALE GENOMIC DNA]</scope>
    <source>
        <strain evidence="3 4">Ll15</strain>
    </source>
</reference>
<dbReference type="InterPro" id="IPR006842">
    <property type="entry name" value="Transposase_31"/>
</dbReference>
<dbReference type="EMBL" id="CP137624">
    <property type="protein sequence ID" value="WPK12573.1"/>
    <property type="molecule type" value="Genomic_DNA"/>
</dbReference>
<dbReference type="NCBIfam" id="TIGR01784">
    <property type="entry name" value="T_den_put_tspse"/>
    <property type="match status" value="1"/>
</dbReference>
<sequence length="338" mass="39098">MKLQNPHDKFFKETFGNVEVTKDFIQYYLPEAIRQVIDMNTLEPQKDSFLNPKLEENFSDLLFKVAINQQEGYLYILFEHKSYLDKDTAVQLLKYMVEIWEAKRNKERVQELPIVIPLVIYHGKKEWTLPTNLSAQLNGYDNLPSAIQIYVPSFEYVLCDLSRYQDGDIQGSVITRIVIMLLRDVQTKEGTELINSIANAFHHLQELNNKTSVVGYVETLLRYVFEAGRKLTQADMKSIIKQLETNEMKGEEFTMTLAEMWKEIGERQGEQKGLEKGLEKGRSEALVDVALLQLTSKFGKLPDEIKEALTKADQPALQLILANIFTVEHLDQVKRYLL</sequence>
<evidence type="ECO:0000256" key="1">
    <source>
        <dbReference type="ARBA" id="ARBA00009787"/>
    </source>
</evidence>
<protein>
    <submittedName>
        <fullName evidence="3">Rpn family recombination-promoting nuclease/putative transposase</fullName>
    </submittedName>
</protein>
<evidence type="ECO:0000313" key="4">
    <source>
        <dbReference type="Proteomes" id="UP001322664"/>
    </source>
</evidence>
<keyword evidence="4" id="KW-1185">Reference proteome</keyword>
<dbReference type="PANTHER" id="PTHR34611:SF2">
    <property type="entry name" value="INACTIVE RECOMBINATION-PROMOTING NUCLEASE-LIKE PROTEIN RPNE-RELATED"/>
    <property type="match status" value="1"/>
</dbReference>
<comment type="similarity">
    <text evidence="1">Belongs to the Rpn/YhgA-like nuclease family.</text>
</comment>
<feature type="domain" description="Transposase (putative) YhgA-like" evidence="2">
    <location>
        <begin position="5"/>
        <end position="209"/>
    </location>
</feature>
<gene>
    <name evidence="3" type="ORF">R6U77_02420</name>
</gene>
<organism evidence="3 4">
    <name type="scientific">Lysinibacillus louembei</name>
    <dbReference type="NCBI Taxonomy" id="1470088"/>
    <lineage>
        <taxon>Bacteria</taxon>
        <taxon>Bacillati</taxon>
        <taxon>Bacillota</taxon>
        <taxon>Bacilli</taxon>
        <taxon>Bacillales</taxon>
        <taxon>Bacillaceae</taxon>
        <taxon>Lysinibacillus</taxon>
    </lineage>
</organism>
<evidence type="ECO:0000313" key="3">
    <source>
        <dbReference type="EMBL" id="WPK12573.1"/>
    </source>
</evidence>
<dbReference type="InterPro" id="IPR051699">
    <property type="entry name" value="Rpn/YhgA-like_nuclease"/>
</dbReference>
<accession>A0ABZ0S0L9</accession>
<dbReference type="PANTHER" id="PTHR34611">
    <property type="match status" value="1"/>
</dbReference>
<dbReference type="Pfam" id="PF04754">
    <property type="entry name" value="Transposase_31"/>
    <property type="match status" value="1"/>
</dbReference>